<protein>
    <submittedName>
        <fullName evidence="1">Uncharacterized protein</fullName>
    </submittedName>
</protein>
<dbReference type="Proteomes" id="UP001556367">
    <property type="component" value="Unassembled WGS sequence"/>
</dbReference>
<reference evidence="2" key="1">
    <citation type="submission" date="2024-06" db="EMBL/GenBank/DDBJ databases">
        <title>Multi-omics analyses provide insights into the biosynthesis of the anticancer antibiotic pleurotin in Hohenbuehelia grisea.</title>
        <authorList>
            <person name="Weaver J.A."/>
            <person name="Alberti F."/>
        </authorList>
    </citation>
    <scope>NUCLEOTIDE SEQUENCE [LARGE SCALE GENOMIC DNA]</scope>
    <source>
        <strain evidence="2">T-177</strain>
    </source>
</reference>
<gene>
    <name evidence="1" type="ORF">HGRIS_003803</name>
</gene>
<dbReference type="Pfam" id="PF08843">
    <property type="entry name" value="AbiEii"/>
    <property type="match status" value="1"/>
</dbReference>
<dbReference type="EMBL" id="JASNQZ010000007">
    <property type="protein sequence ID" value="KAL0954871.1"/>
    <property type="molecule type" value="Genomic_DNA"/>
</dbReference>
<accession>A0ABR3JGN0</accession>
<evidence type="ECO:0000313" key="2">
    <source>
        <dbReference type="Proteomes" id="UP001556367"/>
    </source>
</evidence>
<organism evidence="1 2">
    <name type="scientific">Hohenbuehelia grisea</name>
    <dbReference type="NCBI Taxonomy" id="104357"/>
    <lineage>
        <taxon>Eukaryota</taxon>
        <taxon>Fungi</taxon>
        <taxon>Dikarya</taxon>
        <taxon>Basidiomycota</taxon>
        <taxon>Agaricomycotina</taxon>
        <taxon>Agaricomycetes</taxon>
        <taxon>Agaricomycetidae</taxon>
        <taxon>Agaricales</taxon>
        <taxon>Pleurotineae</taxon>
        <taxon>Pleurotaceae</taxon>
        <taxon>Hohenbuehelia</taxon>
    </lineage>
</organism>
<comment type="caution">
    <text evidence="1">The sequence shown here is derived from an EMBL/GenBank/DDBJ whole genome shotgun (WGS) entry which is preliminary data.</text>
</comment>
<keyword evidence="2" id="KW-1185">Reference proteome</keyword>
<name>A0ABR3JGN0_9AGAR</name>
<sequence length="225" mass="26185">MMNPDRVHQSWNSIVPAAFAVHHILTKKKIAHTFTSGCQLLFLGHRSTPDVDVLIHEGMRDMDYDCAFRAFRKDGSFSVPEIPDYNGHSWTVTYAPTNILIRFQMTAHLPNTIWHVDVTFEGRTVGLPCQSLKHLMARKILCLSWRRMYYDIHDLSWLYQTYGRDLDWQKLRTFLASRDCDYGAILDNYPVETVEHTFYKFLLVKLGRINPSSDIEDYDAPLPEA</sequence>
<proteinExistence type="predicted"/>
<dbReference type="InterPro" id="IPR014942">
    <property type="entry name" value="AbiEii"/>
</dbReference>
<evidence type="ECO:0000313" key="1">
    <source>
        <dbReference type="EMBL" id="KAL0954871.1"/>
    </source>
</evidence>